<evidence type="ECO:0000259" key="12">
    <source>
        <dbReference type="PROSITE" id="PS50042"/>
    </source>
</evidence>
<evidence type="ECO:0000313" key="13">
    <source>
        <dbReference type="Proteomes" id="UP000515154"/>
    </source>
</evidence>
<evidence type="ECO:0000256" key="5">
    <source>
        <dbReference type="ARBA" id="ARBA00023065"/>
    </source>
</evidence>
<dbReference type="InterPro" id="IPR005821">
    <property type="entry name" value="Ion_trans_dom"/>
</dbReference>
<dbReference type="PANTHER" id="PTHR45638:SF7">
    <property type="entry name" value="CYCLIC NUCLEOTIDE-GATED ION CHANNEL-LIKE, ISOFORM E"/>
    <property type="match status" value="1"/>
</dbReference>
<feature type="compositionally biased region" description="Low complexity" evidence="10">
    <location>
        <begin position="483"/>
        <end position="494"/>
    </location>
</feature>
<feature type="compositionally biased region" description="Polar residues" evidence="10">
    <location>
        <begin position="395"/>
        <end position="404"/>
    </location>
</feature>
<feature type="compositionally biased region" description="Polar residues" evidence="10">
    <location>
        <begin position="518"/>
        <end position="529"/>
    </location>
</feature>
<keyword evidence="5" id="KW-0406">Ion transport</keyword>
<dbReference type="PROSITE" id="PS00888">
    <property type="entry name" value="CNMP_BINDING_1"/>
    <property type="match status" value="1"/>
</dbReference>
<feature type="region of interest" description="Disordered" evidence="10">
    <location>
        <begin position="1104"/>
        <end position="1124"/>
    </location>
</feature>
<dbReference type="GO" id="GO:0005221">
    <property type="term" value="F:intracellularly cyclic nucleotide-activated monoatomic cation channel activity"/>
    <property type="evidence" value="ECO:0007669"/>
    <property type="project" value="InterPro"/>
</dbReference>
<comment type="subcellular location">
    <subcellularLocation>
        <location evidence="1">Membrane</location>
        <topology evidence="1">Multi-pass membrane protein</topology>
    </subcellularLocation>
</comment>
<organism evidence="13 14">
    <name type="scientific">Octopus sinensis</name>
    <name type="common">East Asian common octopus</name>
    <dbReference type="NCBI Taxonomy" id="2607531"/>
    <lineage>
        <taxon>Eukaryota</taxon>
        <taxon>Metazoa</taxon>
        <taxon>Spiralia</taxon>
        <taxon>Lophotrochozoa</taxon>
        <taxon>Mollusca</taxon>
        <taxon>Cephalopoda</taxon>
        <taxon>Coleoidea</taxon>
        <taxon>Octopodiformes</taxon>
        <taxon>Octopoda</taxon>
        <taxon>Incirrata</taxon>
        <taxon>Octopodidae</taxon>
        <taxon>Octopus</taxon>
    </lineage>
</organism>
<dbReference type="PROSITE" id="PS50042">
    <property type="entry name" value="CNMP_BINDING_3"/>
    <property type="match status" value="1"/>
</dbReference>
<feature type="region of interest" description="Disordered" evidence="10">
    <location>
        <begin position="693"/>
        <end position="737"/>
    </location>
</feature>
<feature type="region of interest" description="Disordered" evidence="10">
    <location>
        <begin position="1028"/>
        <end position="1057"/>
    </location>
</feature>
<sequence>MLESRTPYPNLFRVANLTHILFLGAHWFAAFFYLISEAENFVGDWTYPQPVGEYSSVTRKYLYSLFWSTLTLTTIGDLPPPTTNWEYVFVIVSYLIGVFIFATIVGQVGNVITNRNASRQEFEKLLDGAKFYMQSHNVPKELQKRVQRWYDYVWSRGRMNGSLDISSLGMLPDKLKTELALNVNLDTLKKVTIFQECQPEFLHDLVLKMKAHIFTPGDLICRRGEVAREMFIIADGVVEIISDRGTVLTSMSSGDFFGEIGILNLHGGINRRTADVRSLGYSELFVLSREDVLAALKDQPDAELIIREYGQKRLKEIEAHNKKMSDPESMPGTKAKSPSPNSLQVEPSKTGRSSKMSSSERNILKNRTNSKSKRGSLSRRMRNFQFGRRKAPCSSPETGTSAAENSGNGDDDDDVGGSGVDRNKRSGGGGEIRGHSSATGAPSVDARLQKMLHGTWSKIFSHKVSRSGSCNVTLRPVERTKTSDLSSSCSSSPETSKRKQAVRHLQSTKDEGRGGEKYNNSGPSLNKKQPSGLGFKTGPCSLASEGDNRKMSLSTRLSSIIHPRKFSQATKYSAVKPDTSDSDSPFLETTTRQGSQGSQGERNDGQESRSTTMEHNRLVSSCSTSSTPSTAKTATSTTTTTTATTTVQKISSRSSSSSSDSGIADHCSGRSAGGGGGGGFSRLLSVAGFGRSATTPKLSSKTVPQISLTSPPTTPPSPSAELFQQQQQQQQQQHQSSTAILIEESDHLIDIDESRNLPLELAQQQQQQHYQSHRSLYNTPTNISDYVQNPGAGFEPSSPCFVSGTSFSQSEHSGILQPYTDLNDPSTLVMRSSPYTGSFLSSNNASSAFSPISTSSSFSGKKFSSLIGRNRAAPETLRSSSLEEYRTSSYDDFITPTTTTGNRAAFGVGGGGTGRGGLGVSLMSSSSLSSSPSSATITGTATLSSSATTTAITSPTAVISATTCAKSPQLQSQPTQTVTTTTTTKTILSPLTFSSTSTPILSSPPLSTTSLPKPPSYYSAITPPLNAVSATSSPDSPFPSPSRANPANRNVPFTPTGSNRYYTTAGAAYLNSSDRPYLKKWLSCTSAPTTSPLALPPLSASMSFGSRMSSGGDGGGAGRPAGENGAALKNVSQYTADGKVSSAKGNIEFEKEKFTECKKLTGQVLLEVQKILEDKLSELQHVYQENVDYYVELSRMQESRIQELEKEIRNYKRERSLWLRDTKKEDVLEPLLEEEEEEC</sequence>
<keyword evidence="3 11" id="KW-0812">Transmembrane</keyword>
<evidence type="ECO:0000256" key="11">
    <source>
        <dbReference type="SAM" id="Phobius"/>
    </source>
</evidence>
<evidence type="ECO:0000256" key="1">
    <source>
        <dbReference type="ARBA" id="ARBA00004141"/>
    </source>
</evidence>
<gene>
    <name evidence="14" type="primary">LOC115224294</name>
</gene>
<feature type="transmembrane region" description="Helical" evidence="11">
    <location>
        <begin position="87"/>
        <end position="109"/>
    </location>
</feature>
<evidence type="ECO:0000256" key="6">
    <source>
        <dbReference type="ARBA" id="ARBA00023136"/>
    </source>
</evidence>
<dbReference type="GO" id="GO:0016020">
    <property type="term" value="C:membrane"/>
    <property type="evidence" value="ECO:0007669"/>
    <property type="project" value="UniProtKB-SubCell"/>
</dbReference>
<feature type="domain" description="Cyclic nucleotide-binding" evidence="12">
    <location>
        <begin position="193"/>
        <end position="290"/>
    </location>
</feature>
<feature type="compositionally biased region" description="Polar residues" evidence="10">
    <location>
        <begin position="1043"/>
        <end position="1057"/>
    </location>
</feature>
<dbReference type="SUPFAM" id="SSF81324">
    <property type="entry name" value="Voltage-gated potassium channels"/>
    <property type="match status" value="1"/>
</dbReference>
<dbReference type="InterPro" id="IPR014710">
    <property type="entry name" value="RmlC-like_jellyroll"/>
</dbReference>
<dbReference type="Gene3D" id="1.10.287.70">
    <property type="match status" value="1"/>
</dbReference>
<evidence type="ECO:0000256" key="2">
    <source>
        <dbReference type="ARBA" id="ARBA00022448"/>
    </source>
</evidence>
<keyword evidence="4 11" id="KW-1133">Transmembrane helix</keyword>
<keyword evidence="6 11" id="KW-0472">Membrane</keyword>
<dbReference type="Gene3D" id="2.60.120.10">
    <property type="entry name" value="Jelly Rolls"/>
    <property type="match status" value="1"/>
</dbReference>
<keyword evidence="13" id="KW-1185">Reference proteome</keyword>
<dbReference type="Gene3D" id="1.10.287.630">
    <property type="entry name" value="Helix hairpin bin"/>
    <property type="match status" value="1"/>
</dbReference>
<feature type="compositionally biased region" description="Polar residues" evidence="10">
    <location>
        <begin position="587"/>
        <end position="600"/>
    </location>
</feature>
<dbReference type="GO" id="GO:0044877">
    <property type="term" value="F:protein-containing complex binding"/>
    <property type="evidence" value="ECO:0007669"/>
    <property type="project" value="TreeGrafter"/>
</dbReference>
<feature type="compositionally biased region" description="Low complexity" evidence="10">
    <location>
        <begin position="724"/>
        <end position="735"/>
    </location>
</feature>
<feature type="compositionally biased region" description="Basic and acidic residues" evidence="10">
    <location>
        <begin position="507"/>
        <end position="516"/>
    </location>
</feature>
<dbReference type="InterPro" id="IPR000595">
    <property type="entry name" value="cNMP-bd_dom"/>
</dbReference>
<feature type="compositionally biased region" description="Low complexity" evidence="10">
    <location>
        <begin position="620"/>
        <end position="661"/>
    </location>
</feature>
<dbReference type="Pfam" id="PF00027">
    <property type="entry name" value="cNMP_binding"/>
    <property type="match status" value="1"/>
</dbReference>
<feature type="coiled-coil region" evidence="9">
    <location>
        <begin position="1194"/>
        <end position="1221"/>
    </location>
</feature>
<feature type="compositionally biased region" description="Basic residues" evidence="10">
    <location>
        <begin position="368"/>
        <end position="391"/>
    </location>
</feature>
<dbReference type="CDD" id="cd00038">
    <property type="entry name" value="CAP_ED"/>
    <property type="match status" value="1"/>
</dbReference>
<feature type="compositionally biased region" description="Low complexity" evidence="10">
    <location>
        <begin position="348"/>
        <end position="359"/>
    </location>
</feature>
<reference evidence="14" key="1">
    <citation type="submission" date="2025-08" db="UniProtKB">
        <authorList>
            <consortium name="RefSeq"/>
        </authorList>
    </citation>
    <scope>IDENTIFICATION</scope>
</reference>
<dbReference type="FunFam" id="1.10.287.630:FF:000001">
    <property type="entry name" value="Cyclic nucleotide-gated channel alpha 3"/>
    <property type="match status" value="1"/>
</dbReference>
<dbReference type="RefSeq" id="XP_036369312.1">
    <property type="nucleotide sequence ID" value="XM_036513419.1"/>
</dbReference>
<evidence type="ECO:0000256" key="10">
    <source>
        <dbReference type="SAM" id="MobiDB-lite"/>
    </source>
</evidence>
<dbReference type="SMART" id="SM00100">
    <property type="entry name" value="cNMP"/>
    <property type="match status" value="1"/>
</dbReference>
<dbReference type="PROSITE" id="PS00889">
    <property type="entry name" value="CNMP_BINDING_2"/>
    <property type="match status" value="1"/>
</dbReference>
<keyword evidence="8" id="KW-0407">Ion channel</keyword>
<dbReference type="InterPro" id="IPR050866">
    <property type="entry name" value="CNG_cation_channel"/>
</dbReference>
<feature type="compositionally biased region" description="Basic and acidic residues" evidence="10">
    <location>
        <begin position="601"/>
        <end position="617"/>
    </location>
</feature>
<keyword evidence="2" id="KW-0813">Transport</keyword>
<evidence type="ECO:0000256" key="9">
    <source>
        <dbReference type="SAM" id="Coils"/>
    </source>
</evidence>
<feature type="region of interest" description="Disordered" evidence="10">
    <location>
        <begin position="568"/>
        <end position="673"/>
    </location>
</feature>
<proteinExistence type="predicted"/>
<dbReference type="Pfam" id="PF00520">
    <property type="entry name" value="Ion_trans"/>
    <property type="match status" value="1"/>
</dbReference>
<evidence type="ECO:0000256" key="3">
    <source>
        <dbReference type="ARBA" id="ARBA00022692"/>
    </source>
</evidence>
<protein>
    <submittedName>
        <fullName evidence="14">Serine-rich adhesin for platelets-like isoform X3</fullName>
    </submittedName>
</protein>
<dbReference type="Proteomes" id="UP000515154">
    <property type="component" value="Linkage group LG25"/>
</dbReference>
<dbReference type="AlphaFoldDB" id="A0A7E6FR24"/>
<feature type="transmembrane region" description="Helical" evidence="11">
    <location>
        <begin position="12"/>
        <end position="35"/>
    </location>
</feature>
<dbReference type="PANTHER" id="PTHR45638">
    <property type="entry name" value="CYCLIC NUCLEOTIDE-GATED CATION CHANNEL SUBUNIT A"/>
    <property type="match status" value="1"/>
</dbReference>
<accession>A0A7E6FR24</accession>
<evidence type="ECO:0000313" key="14">
    <source>
        <dbReference type="RefSeq" id="XP_036369312.1"/>
    </source>
</evidence>
<name>A0A7E6FR24_9MOLL</name>
<keyword evidence="9" id="KW-0175">Coiled coil</keyword>
<dbReference type="SUPFAM" id="SSF51206">
    <property type="entry name" value="cAMP-binding domain-like"/>
    <property type="match status" value="1"/>
</dbReference>
<dbReference type="InterPro" id="IPR018490">
    <property type="entry name" value="cNMP-bd_dom_sf"/>
</dbReference>
<evidence type="ECO:0000256" key="7">
    <source>
        <dbReference type="ARBA" id="ARBA00023286"/>
    </source>
</evidence>
<evidence type="ECO:0000256" key="8">
    <source>
        <dbReference type="ARBA" id="ARBA00023303"/>
    </source>
</evidence>
<feature type="region of interest" description="Disordered" evidence="10">
    <location>
        <begin position="478"/>
        <end position="547"/>
    </location>
</feature>
<feature type="compositionally biased region" description="Polar residues" evidence="10">
    <location>
        <begin position="693"/>
        <end position="708"/>
    </location>
</feature>
<keyword evidence="7" id="KW-1071">Ligand-gated ion channel</keyword>
<feature type="compositionally biased region" description="Polar residues" evidence="10">
    <location>
        <begin position="336"/>
        <end position="347"/>
    </location>
</feature>
<evidence type="ECO:0000256" key="4">
    <source>
        <dbReference type="ARBA" id="ARBA00022989"/>
    </source>
</evidence>
<dbReference type="InterPro" id="IPR018488">
    <property type="entry name" value="cNMP-bd_CS"/>
</dbReference>
<feature type="region of interest" description="Disordered" evidence="10">
    <location>
        <begin position="320"/>
        <end position="443"/>
    </location>
</feature>